<dbReference type="Proteomes" id="UP000001542">
    <property type="component" value="Unassembled WGS sequence"/>
</dbReference>
<reference evidence="2" key="2">
    <citation type="journal article" date="2007" name="Science">
        <title>Draft genome sequence of the sexually transmitted pathogen Trichomonas vaginalis.</title>
        <authorList>
            <person name="Carlton J.M."/>
            <person name="Hirt R.P."/>
            <person name="Silva J.C."/>
            <person name="Delcher A.L."/>
            <person name="Schatz M."/>
            <person name="Zhao Q."/>
            <person name="Wortman J.R."/>
            <person name="Bidwell S.L."/>
            <person name="Alsmark U.C.M."/>
            <person name="Besteiro S."/>
            <person name="Sicheritz-Ponten T."/>
            <person name="Noel C.J."/>
            <person name="Dacks J.B."/>
            <person name="Foster P.G."/>
            <person name="Simillion C."/>
            <person name="Van de Peer Y."/>
            <person name="Miranda-Saavedra D."/>
            <person name="Barton G.J."/>
            <person name="Westrop G.D."/>
            <person name="Mueller S."/>
            <person name="Dessi D."/>
            <person name="Fiori P.L."/>
            <person name="Ren Q."/>
            <person name="Paulsen I."/>
            <person name="Zhang H."/>
            <person name="Bastida-Corcuera F.D."/>
            <person name="Simoes-Barbosa A."/>
            <person name="Brown M.T."/>
            <person name="Hayes R.D."/>
            <person name="Mukherjee M."/>
            <person name="Okumura C.Y."/>
            <person name="Schneider R."/>
            <person name="Smith A.J."/>
            <person name="Vanacova S."/>
            <person name="Villalvazo M."/>
            <person name="Haas B.J."/>
            <person name="Pertea M."/>
            <person name="Feldblyum T.V."/>
            <person name="Utterback T.R."/>
            <person name="Shu C.L."/>
            <person name="Osoegawa K."/>
            <person name="de Jong P.J."/>
            <person name="Hrdy I."/>
            <person name="Horvathova L."/>
            <person name="Zubacova Z."/>
            <person name="Dolezal P."/>
            <person name="Malik S.B."/>
            <person name="Logsdon J.M. Jr."/>
            <person name="Henze K."/>
            <person name="Gupta A."/>
            <person name="Wang C.C."/>
            <person name="Dunne R.L."/>
            <person name="Upcroft J.A."/>
            <person name="Upcroft P."/>
            <person name="White O."/>
            <person name="Salzberg S.L."/>
            <person name="Tang P."/>
            <person name="Chiu C.-H."/>
            <person name="Lee Y.-S."/>
            <person name="Embley T.M."/>
            <person name="Coombs G.H."/>
            <person name="Mottram J.C."/>
            <person name="Tachezy J."/>
            <person name="Fraser-Liggett C.M."/>
            <person name="Johnson P.J."/>
        </authorList>
    </citation>
    <scope>NUCLEOTIDE SEQUENCE [LARGE SCALE GENOMIC DNA]</scope>
    <source>
        <strain evidence="2">G3</strain>
    </source>
</reference>
<keyword evidence="1" id="KW-0472">Membrane</keyword>
<evidence type="ECO:0000256" key="1">
    <source>
        <dbReference type="SAM" id="Phobius"/>
    </source>
</evidence>
<protein>
    <submittedName>
        <fullName evidence="2">Uncharacterized protein</fullName>
    </submittedName>
</protein>
<dbReference type="VEuPathDB" id="TrichDB:TVAG_545060"/>
<dbReference type="VEuPathDB" id="TrichDB:TVAGG3_0976060"/>
<evidence type="ECO:0000313" key="2">
    <source>
        <dbReference type="EMBL" id="EAX82818.1"/>
    </source>
</evidence>
<dbReference type="RefSeq" id="XP_001295748.1">
    <property type="nucleotide sequence ID" value="XM_001295747.1"/>
</dbReference>
<keyword evidence="1" id="KW-1133">Transmembrane helix</keyword>
<organism evidence="2 3">
    <name type="scientific">Trichomonas vaginalis (strain ATCC PRA-98 / G3)</name>
    <dbReference type="NCBI Taxonomy" id="412133"/>
    <lineage>
        <taxon>Eukaryota</taxon>
        <taxon>Metamonada</taxon>
        <taxon>Parabasalia</taxon>
        <taxon>Trichomonadida</taxon>
        <taxon>Trichomonadidae</taxon>
        <taxon>Trichomonas</taxon>
    </lineage>
</organism>
<dbReference type="EMBL" id="DS116373">
    <property type="protein sequence ID" value="EAX82818.1"/>
    <property type="molecule type" value="Genomic_DNA"/>
</dbReference>
<proteinExistence type="predicted"/>
<accession>A2GJ49</accession>
<sequence>MNATSLMTMTELSILILFPTLYSYITAVLLLIALQHQVEVAFTTKLTRIVQLFNANSVVQNAKVKEKAKFHIQKLTQIT</sequence>
<dbReference type="KEGG" id="tva:4740449"/>
<keyword evidence="1" id="KW-0812">Transmembrane</keyword>
<evidence type="ECO:0000313" key="3">
    <source>
        <dbReference type="Proteomes" id="UP000001542"/>
    </source>
</evidence>
<dbReference type="InParanoid" id="A2GJ49"/>
<reference evidence="2" key="1">
    <citation type="submission" date="2006-10" db="EMBL/GenBank/DDBJ databases">
        <authorList>
            <person name="Amadeo P."/>
            <person name="Zhao Q."/>
            <person name="Wortman J."/>
            <person name="Fraser-Liggett C."/>
            <person name="Carlton J."/>
        </authorList>
    </citation>
    <scope>NUCLEOTIDE SEQUENCE</scope>
    <source>
        <strain evidence="2">G3</strain>
    </source>
</reference>
<gene>
    <name evidence="2" type="ORF">TVAG_545060</name>
</gene>
<name>A2GJ49_TRIV3</name>
<feature type="transmembrane region" description="Helical" evidence="1">
    <location>
        <begin position="12"/>
        <end position="34"/>
    </location>
</feature>
<dbReference type="AlphaFoldDB" id="A2GJ49"/>
<keyword evidence="3" id="KW-1185">Reference proteome</keyword>